<gene>
    <name evidence="1" type="ORF">HPB52_001840</name>
</gene>
<reference evidence="1" key="2">
    <citation type="submission" date="2021-09" db="EMBL/GenBank/DDBJ databases">
        <authorList>
            <person name="Jia N."/>
            <person name="Wang J."/>
            <person name="Shi W."/>
            <person name="Du L."/>
            <person name="Sun Y."/>
            <person name="Zhan W."/>
            <person name="Jiang J."/>
            <person name="Wang Q."/>
            <person name="Zhang B."/>
            <person name="Ji P."/>
            <person name="Sakyi L.B."/>
            <person name="Cui X."/>
            <person name="Yuan T."/>
            <person name="Jiang B."/>
            <person name="Yang W."/>
            <person name="Lam T.T.-Y."/>
            <person name="Chang Q."/>
            <person name="Ding S."/>
            <person name="Wang X."/>
            <person name="Zhu J."/>
            <person name="Ruan X."/>
            <person name="Zhao L."/>
            <person name="Wei J."/>
            <person name="Que T."/>
            <person name="Du C."/>
            <person name="Cheng J."/>
            <person name="Dai P."/>
            <person name="Han X."/>
            <person name="Huang E."/>
            <person name="Gao Y."/>
            <person name="Liu J."/>
            <person name="Shao H."/>
            <person name="Ye R."/>
            <person name="Li L."/>
            <person name="Wei W."/>
            <person name="Wang X."/>
            <person name="Wang C."/>
            <person name="Huo Q."/>
            <person name="Li W."/>
            <person name="Guo W."/>
            <person name="Chen H."/>
            <person name="Chen S."/>
            <person name="Zhou L."/>
            <person name="Zhou L."/>
            <person name="Ni X."/>
            <person name="Tian J."/>
            <person name="Zhou Y."/>
            <person name="Sheng Y."/>
            <person name="Liu T."/>
            <person name="Pan Y."/>
            <person name="Xia L."/>
            <person name="Li J."/>
            <person name="Zhao F."/>
            <person name="Cao W."/>
        </authorList>
    </citation>
    <scope>NUCLEOTIDE SEQUENCE</scope>
    <source>
        <strain evidence="1">Rsan-2018</strain>
        <tissue evidence="1">Larvae</tissue>
    </source>
</reference>
<evidence type="ECO:0000313" key="2">
    <source>
        <dbReference type="Proteomes" id="UP000821837"/>
    </source>
</evidence>
<comment type="caution">
    <text evidence="1">The sequence shown here is derived from an EMBL/GenBank/DDBJ whole genome shotgun (WGS) entry which is preliminary data.</text>
</comment>
<organism evidence="1 2">
    <name type="scientific">Rhipicephalus sanguineus</name>
    <name type="common">Brown dog tick</name>
    <name type="synonym">Ixodes sanguineus</name>
    <dbReference type="NCBI Taxonomy" id="34632"/>
    <lineage>
        <taxon>Eukaryota</taxon>
        <taxon>Metazoa</taxon>
        <taxon>Ecdysozoa</taxon>
        <taxon>Arthropoda</taxon>
        <taxon>Chelicerata</taxon>
        <taxon>Arachnida</taxon>
        <taxon>Acari</taxon>
        <taxon>Parasitiformes</taxon>
        <taxon>Ixodida</taxon>
        <taxon>Ixodoidea</taxon>
        <taxon>Ixodidae</taxon>
        <taxon>Rhipicephalinae</taxon>
        <taxon>Rhipicephalus</taxon>
        <taxon>Rhipicephalus</taxon>
    </lineage>
</organism>
<name>A0A9D4PKL8_RHISA</name>
<accession>A0A9D4PKL8</accession>
<protein>
    <submittedName>
        <fullName evidence="1">Uncharacterized protein</fullName>
    </submittedName>
</protein>
<dbReference type="AlphaFoldDB" id="A0A9D4PKL8"/>
<sequence length="224" mass="25718">MHRRSSSRRTDVLKKHLESSSCSFSRLHKYCENRWVERHEAVTLFSEALPDVVESLEELMESETGRNATASALHSRLRSFNFLVSLAYLQGNFVDISVVLEHIDLVLKELGNIREDAHDQFKEIFNHVKERRKDSVFSQRFQEKATLYSLQLVLPNYAAHSSFESLQPAVEFYMADLEPKNLREQPYWCVGQRGVDLELARSEDGVASTVAQPNAKPDFLADSL</sequence>
<keyword evidence="2" id="KW-1185">Reference proteome</keyword>
<proteinExistence type="predicted"/>
<reference evidence="1" key="1">
    <citation type="journal article" date="2020" name="Cell">
        <title>Large-Scale Comparative Analyses of Tick Genomes Elucidate Their Genetic Diversity and Vector Capacities.</title>
        <authorList>
            <consortium name="Tick Genome and Microbiome Consortium (TIGMIC)"/>
            <person name="Jia N."/>
            <person name="Wang J."/>
            <person name="Shi W."/>
            <person name="Du L."/>
            <person name="Sun Y."/>
            <person name="Zhan W."/>
            <person name="Jiang J.F."/>
            <person name="Wang Q."/>
            <person name="Zhang B."/>
            <person name="Ji P."/>
            <person name="Bell-Sakyi L."/>
            <person name="Cui X.M."/>
            <person name="Yuan T.T."/>
            <person name="Jiang B.G."/>
            <person name="Yang W.F."/>
            <person name="Lam T.T."/>
            <person name="Chang Q.C."/>
            <person name="Ding S.J."/>
            <person name="Wang X.J."/>
            <person name="Zhu J.G."/>
            <person name="Ruan X.D."/>
            <person name="Zhao L."/>
            <person name="Wei J.T."/>
            <person name="Ye R.Z."/>
            <person name="Que T.C."/>
            <person name="Du C.H."/>
            <person name="Zhou Y.H."/>
            <person name="Cheng J.X."/>
            <person name="Dai P.F."/>
            <person name="Guo W.B."/>
            <person name="Han X.H."/>
            <person name="Huang E.J."/>
            <person name="Li L.F."/>
            <person name="Wei W."/>
            <person name="Gao Y.C."/>
            <person name="Liu J.Z."/>
            <person name="Shao H.Z."/>
            <person name="Wang X."/>
            <person name="Wang C.C."/>
            <person name="Yang T.C."/>
            <person name="Huo Q.B."/>
            <person name="Li W."/>
            <person name="Chen H.Y."/>
            <person name="Chen S.E."/>
            <person name="Zhou L.G."/>
            <person name="Ni X.B."/>
            <person name="Tian J.H."/>
            <person name="Sheng Y."/>
            <person name="Liu T."/>
            <person name="Pan Y.S."/>
            <person name="Xia L.Y."/>
            <person name="Li J."/>
            <person name="Zhao F."/>
            <person name="Cao W.C."/>
        </authorList>
    </citation>
    <scope>NUCLEOTIDE SEQUENCE</scope>
    <source>
        <strain evidence="1">Rsan-2018</strain>
    </source>
</reference>
<evidence type="ECO:0000313" key="1">
    <source>
        <dbReference type="EMBL" id="KAH7946596.1"/>
    </source>
</evidence>
<dbReference type="EMBL" id="JABSTV010001252">
    <property type="protein sequence ID" value="KAH7946596.1"/>
    <property type="molecule type" value="Genomic_DNA"/>
</dbReference>
<dbReference type="Proteomes" id="UP000821837">
    <property type="component" value="Chromosome 6"/>
</dbReference>